<dbReference type="FunFam" id="3.80.10.10:FF:000383">
    <property type="entry name" value="Leucine-rich repeat receptor protein kinase EMS1"/>
    <property type="match status" value="1"/>
</dbReference>
<dbReference type="EMBL" id="JADCNL010000006">
    <property type="protein sequence ID" value="KAG0477156.1"/>
    <property type="molecule type" value="Genomic_DNA"/>
</dbReference>
<dbReference type="PANTHER" id="PTHR48054:SF94">
    <property type="entry name" value="LEUCINE-RICH REPEAT RECEPTOR-LIKE PROTEIN FASCIATED EAR2"/>
    <property type="match status" value="1"/>
</dbReference>
<dbReference type="InterPro" id="IPR001611">
    <property type="entry name" value="Leu-rich_rpt"/>
</dbReference>
<protein>
    <submittedName>
        <fullName evidence="3">Uncharacterized protein</fullName>
    </submittedName>
</protein>
<reference evidence="3 4" key="1">
    <citation type="journal article" date="2020" name="Nat. Food">
        <title>A phased Vanilla planifolia genome enables genetic improvement of flavour and production.</title>
        <authorList>
            <person name="Hasing T."/>
            <person name="Tang H."/>
            <person name="Brym M."/>
            <person name="Khazi F."/>
            <person name="Huang T."/>
            <person name="Chambers A.H."/>
        </authorList>
    </citation>
    <scope>NUCLEOTIDE SEQUENCE [LARGE SCALE GENOMIC DNA]</scope>
    <source>
        <tissue evidence="3">Leaf</tissue>
    </source>
</reference>
<gene>
    <name evidence="3" type="ORF">HPP92_013997</name>
</gene>
<dbReference type="AlphaFoldDB" id="A0A835QPG0"/>
<evidence type="ECO:0000313" key="4">
    <source>
        <dbReference type="Proteomes" id="UP000636800"/>
    </source>
</evidence>
<keyword evidence="1" id="KW-0433">Leucine-rich repeat</keyword>
<proteinExistence type="predicted"/>
<dbReference type="InterPro" id="IPR032675">
    <property type="entry name" value="LRR_dom_sf"/>
</dbReference>
<dbReference type="Proteomes" id="UP000636800">
    <property type="component" value="Chromosome 6"/>
</dbReference>
<evidence type="ECO:0000256" key="2">
    <source>
        <dbReference type="ARBA" id="ARBA00022737"/>
    </source>
</evidence>
<evidence type="ECO:0000313" key="3">
    <source>
        <dbReference type="EMBL" id="KAG0477156.1"/>
    </source>
</evidence>
<evidence type="ECO:0000256" key="1">
    <source>
        <dbReference type="ARBA" id="ARBA00022614"/>
    </source>
</evidence>
<dbReference type="PANTHER" id="PTHR48054">
    <property type="entry name" value="RECEPTOR KINASE-LIKE PROTEIN XA21"/>
    <property type="match status" value="1"/>
</dbReference>
<dbReference type="Pfam" id="PF00560">
    <property type="entry name" value="LRR_1"/>
    <property type="match status" value="3"/>
</dbReference>
<accession>A0A835QPG0</accession>
<dbReference type="Gene3D" id="3.80.10.10">
    <property type="entry name" value="Ribonuclease Inhibitor"/>
    <property type="match status" value="2"/>
</dbReference>
<organism evidence="3 4">
    <name type="scientific">Vanilla planifolia</name>
    <name type="common">Vanilla</name>
    <dbReference type="NCBI Taxonomy" id="51239"/>
    <lineage>
        <taxon>Eukaryota</taxon>
        <taxon>Viridiplantae</taxon>
        <taxon>Streptophyta</taxon>
        <taxon>Embryophyta</taxon>
        <taxon>Tracheophyta</taxon>
        <taxon>Spermatophyta</taxon>
        <taxon>Magnoliopsida</taxon>
        <taxon>Liliopsida</taxon>
        <taxon>Asparagales</taxon>
        <taxon>Orchidaceae</taxon>
        <taxon>Vanilloideae</taxon>
        <taxon>Vanilleae</taxon>
        <taxon>Vanilla</taxon>
    </lineage>
</organism>
<keyword evidence="4" id="KW-1185">Reference proteome</keyword>
<dbReference type="InterPro" id="IPR052592">
    <property type="entry name" value="LRR-RLK"/>
</dbReference>
<sequence>MNNLNGSIPPEIGKLSNLQFLSLASNQLTEEIPAKGLLSLSQPKQIDLSGNQLNGSIPPEMGKLSNLQFLSLASNQLTGEIPAKGLLSLSQLKELPR</sequence>
<dbReference type="SUPFAM" id="SSF52058">
    <property type="entry name" value="L domain-like"/>
    <property type="match status" value="1"/>
</dbReference>
<keyword evidence="2" id="KW-0677">Repeat</keyword>
<name>A0A835QPG0_VANPL</name>
<comment type="caution">
    <text evidence="3">The sequence shown here is derived from an EMBL/GenBank/DDBJ whole genome shotgun (WGS) entry which is preliminary data.</text>
</comment>